<sequence length="218" mass="23311">MVPPRYPVVAAAQASGEVSWDRIDLVTKALVDWEKLLPVDGNNVTVETLAEAEELLAGQARVFGGRQLGQVIDRIAGWLVPDGMLDDRAAQDAVRELEVRPIRRGMHKGMYRVEGRLTGDAGAKALAMLDPLAKPQPVVDESGRVVERDHRDRGQRMHDALEEALDRSLRAGELPAHGGTPATLILIAGEDEFVAGTGAGVTETGDVLPMEGGARSVG</sequence>
<evidence type="ECO:0000313" key="2">
    <source>
        <dbReference type="EMBL" id="GGL58697.1"/>
    </source>
</evidence>
<proteinExistence type="predicted"/>
<dbReference type="EMBL" id="BMMZ01000003">
    <property type="protein sequence ID" value="GGL58697.1"/>
    <property type="molecule type" value="Genomic_DNA"/>
</dbReference>
<comment type="caution">
    <text evidence="2">The sequence shown here is derived from an EMBL/GenBank/DDBJ whole genome shotgun (WGS) entry which is preliminary data.</text>
</comment>
<reference evidence="2" key="1">
    <citation type="journal article" date="2014" name="Int. J. Syst. Evol. Microbiol.">
        <title>Complete genome sequence of Corynebacterium casei LMG S-19264T (=DSM 44701T), isolated from a smear-ripened cheese.</title>
        <authorList>
            <consortium name="US DOE Joint Genome Institute (JGI-PGF)"/>
            <person name="Walter F."/>
            <person name="Albersmeier A."/>
            <person name="Kalinowski J."/>
            <person name="Ruckert C."/>
        </authorList>
    </citation>
    <scope>NUCLEOTIDE SEQUENCE</scope>
    <source>
        <strain evidence="2">CGMCC 4.7306</strain>
    </source>
</reference>
<keyword evidence="3" id="KW-1185">Reference proteome</keyword>
<feature type="domain" description="DUF222" evidence="1">
    <location>
        <begin position="2"/>
        <end position="211"/>
    </location>
</feature>
<dbReference type="AlphaFoldDB" id="A0A917S730"/>
<protein>
    <recommendedName>
        <fullName evidence="1">DUF222 domain-containing protein</fullName>
    </recommendedName>
</protein>
<dbReference type="Proteomes" id="UP000613840">
    <property type="component" value="Unassembled WGS sequence"/>
</dbReference>
<name>A0A917S730_9ACTN</name>
<reference evidence="2" key="2">
    <citation type="submission" date="2020-09" db="EMBL/GenBank/DDBJ databases">
        <authorList>
            <person name="Sun Q."/>
            <person name="Zhou Y."/>
        </authorList>
    </citation>
    <scope>NUCLEOTIDE SEQUENCE</scope>
    <source>
        <strain evidence="2">CGMCC 4.7306</strain>
    </source>
</reference>
<evidence type="ECO:0000259" key="1">
    <source>
        <dbReference type="Pfam" id="PF02720"/>
    </source>
</evidence>
<organism evidence="2 3">
    <name type="scientific">Microlunatus endophyticus</name>
    <dbReference type="NCBI Taxonomy" id="1716077"/>
    <lineage>
        <taxon>Bacteria</taxon>
        <taxon>Bacillati</taxon>
        <taxon>Actinomycetota</taxon>
        <taxon>Actinomycetes</taxon>
        <taxon>Propionibacteriales</taxon>
        <taxon>Propionibacteriaceae</taxon>
        <taxon>Microlunatus</taxon>
    </lineage>
</organism>
<accession>A0A917S730</accession>
<gene>
    <name evidence="2" type="ORF">GCM10011575_16400</name>
</gene>
<dbReference type="InterPro" id="IPR003870">
    <property type="entry name" value="DUF222"/>
</dbReference>
<dbReference type="Pfam" id="PF02720">
    <property type="entry name" value="DUF222"/>
    <property type="match status" value="1"/>
</dbReference>
<evidence type="ECO:0000313" key="3">
    <source>
        <dbReference type="Proteomes" id="UP000613840"/>
    </source>
</evidence>